<organism evidence="3 4">
    <name type="scientific">Paenirhodobacter populi</name>
    <dbReference type="NCBI Taxonomy" id="2306993"/>
    <lineage>
        <taxon>Bacteria</taxon>
        <taxon>Pseudomonadati</taxon>
        <taxon>Pseudomonadota</taxon>
        <taxon>Alphaproteobacteria</taxon>
        <taxon>Rhodobacterales</taxon>
        <taxon>Rhodobacter group</taxon>
        <taxon>Paenirhodobacter</taxon>
    </lineage>
</organism>
<proteinExistence type="predicted"/>
<evidence type="ECO:0000313" key="3">
    <source>
        <dbReference type="EMBL" id="RWR08144.1"/>
    </source>
</evidence>
<keyword evidence="2 3" id="KW-0808">Transferase</keyword>
<dbReference type="Pfam" id="PF03808">
    <property type="entry name" value="Glyco_tran_WecG"/>
    <property type="match status" value="1"/>
</dbReference>
<keyword evidence="1" id="KW-0328">Glycosyltransferase</keyword>
<dbReference type="PANTHER" id="PTHR34136:SF1">
    <property type="entry name" value="UDP-N-ACETYL-D-MANNOSAMINURONIC ACID TRANSFERASE"/>
    <property type="match status" value="1"/>
</dbReference>
<dbReference type="PANTHER" id="PTHR34136">
    <property type="match status" value="1"/>
</dbReference>
<dbReference type="GO" id="GO:0016758">
    <property type="term" value="F:hexosyltransferase activity"/>
    <property type="evidence" value="ECO:0007669"/>
    <property type="project" value="TreeGrafter"/>
</dbReference>
<reference evidence="3 4" key="2">
    <citation type="submission" date="2019-01" db="EMBL/GenBank/DDBJ databases">
        <authorList>
            <person name="Li Y."/>
        </authorList>
    </citation>
    <scope>NUCLEOTIDE SEQUENCE [LARGE SCALE GENOMIC DNA]</scope>
    <source>
        <strain evidence="3 4">2D-5</strain>
    </source>
</reference>
<keyword evidence="4" id="KW-1185">Reference proteome</keyword>
<dbReference type="AlphaFoldDB" id="A0A443IQ61"/>
<evidence type="ECO:0000313" key="4">
    <source>
        <dbReference type="Proteomes" id="UP000285710"/>
    </source>
</evidence>
<protein>
    <submittedName>
        <fullName evidence="3">Glycosyltransferase</fullName>
    </submittedName>
</protein>
<sequence>MGSRPSRPAVTCCGRTTSRPEAAVPKTIPFLALEFTVRTAPEWRDLFLTPPPPGGFSYLVTPNVDHIVQLSKRPELGAIYDAADWRMCDSRILEKLGRMRGLDLACYPGADLVRDLIEDPRSRALKIAVVGPDPERFRLLREKFPHHDLHLVEAPFMTPGSAEWEATLAATEAVQADLTLLCISFPKQEIFARDLKTRGHARGQAICAGASIDFLTGQQKRAPEIFRKTSTEWLYRLLSQPGRLWKRYLVDGPRIFAIYLRHRNG</sequence>
<dbReference type="InterPro" id="IPR004629">
    <property type="entry name" value="WecG_TagA_CpsF"/>
</dbReference>
<reference evidence="3 4" key="1">
    <citation type="submission" date="2019-01" db="EMBL/GenBank/DDBJ databases">
        <title>Sinorhodobacter populi sp. nov. isolated from the symptomatic bark tissue of Populus euramericana canker.</title>
        <authorList>
            <person name="Xu G."/>
        </authorList>
    </citation>
    <scope>NUCLEOTIDE SEQUENCE [LARGE SCALE GENOMIC DNA]</scope>
    <source>
        <strain evidence="3 4">2D-5</strain>
    </source>
</reference>
<evidence type="ECO:0000256" key="1">
    <source>
        <dbReference type="ARBA" id="ARBA00022676"/>
    </source>
</evidence>
<dbReference type="Proteomes" id="UP000285710">
    <property type="component" value="Unassembled WGS sequence"/>
</dbReference>
<comment type="caution">
    <text evidence="3">The sequence shown here is derived from an EMBL/GenBank/DDBJ whole genome shotgun (WGS) entry which is preliminary data.</text>
</comment>
<evidence type="ECO:0000256" key="2">
    <source>
        <dbReference type="ARBA" id="ARBA00022679"/>
    </source>
</evidence>
<dbReference type="EMBL" id="SAUW01000018">
    <property type="protein sequence ID" value="RWR08144.1"/>
    <property type="molecule type" value="Genomic_DNA"/>
</dbReference>
<name>A0A443IQ61_9RHOB</name>
<gene>
    <name evidence="3" type="ORF">D2T33_16090</name>
</gene>
<dbReference type="CDD" id="cd06533">
    <property type="entry name" value="Glyco_transf_WecG_TagA"/>
    <property type="match status" value="1"/>
</dbReference>
<accession>A0A443IQ61</accession>